<keyword evidence="3" id="KW-1185">Reference proteome</keyword>
<name>A0AAD9FM85_PAPLA</name>
<proteinExistence type="predicted"/>
<feature type="region of interest" description="Disordered" evidence="1">
    <location>
        <begin position="137"/>
        <end position="236"/>
    </location>
</feature>
<feature type="compositionally biased region" description="Low complexity" evidence="1">
    <location>
        <begin position="140"/>
        <end position="149"/>
    </location>
</feature>
<protein>
    <submittedName>
        <fullName evidence="2">Uncharacterized protein</fullName>
    </submittedName>
</protein>
<organism evidence="2 3">
    <name type="scientific">Papiliotrema laurentii</name>
    <name type="common">Cryptococcus laurentii</name>
    <dbReference type="NCBI Taxonomy" id="5418"/>
    <lineage>
        <taxon>Eukaryota</taxon>
        <taxon>Fungi</taxon>
        <taxon>Dikarya</taxon>
        <taxon>Basidiomycota</taxon>
        <taxon>Agaricomycotina</taxon>
        <taxon>Tremellomycetes</taxon>
        <taxon>Tremellales</taxon>
        <taxon>Rhynchogastremaceae</taxon>
        <taxon>Papiliotrema</taxon>
    </lineage>
</organism>
<feature type="compositionally biased region" description="Basic residues" evidence="1">
    <location>
        <begin position="226"/>
        <end position="235"/>
    </location>
</feature>
<evidence type="ECO:0000256" key="1">
    <source>
        <dbReference type="SAM" id="MobiDB-lite"/>
    </source>
</evidence>
<accession>A0AAD9FM85</accession>
<dbReference type="EMBL" id="JAODAN010000010">
    <property type="protein sequence ID" value="KAK1921659.1"/>
    <property type="molecule type" value="Genomic_DNA"/>
</dbReference>
<sequence>MGKQGEERGTEITVLGGSPQIIHDATHAPHRVVLSTHSSPRLTLNPTLFQLLTSSNYPVSTSVYSISSTTPPAQSSRGASVLPSTLERAAPAQFGLRPKSDSHMPMSRPHQAMSQRPAVHRISHPFAADYIPGSFSPLHSSSLDPSTRSSPRRAPKPVASKPTPVTPQRRRFVSEAPPKTPVPAHDPAPIPLSTPPPRSAPSDPQPPSAHSPRGKRRLIRPDSRVHRDRKKSKKTHYWELKPISKHDPVWKGLYTLEEVNEAWVRAREEFLDRSNRFERNVSVDSPATSIATKHEVSSSPDYHILSARASSQLLVPTPEPELASKAEMTTVNELPVSQSDQQGTFTPPGGFEDPFDLDSAWIRSLGATPRETLSPNTHRPPPLNLLRSYKELPTPLNHTHPYAYQEEPSSMSSATRMKLPDHPILLSPLPIPSPGVWEARRVSAPGATSPSGRAQRAEPHVYESELRWAQNCAFSTNAMVDLESAMEELLASAGERRSCSSCDPCPGCLAVRNTKM</sequence>
<dbReference type="Proteomes" id="UP001182556">
    <property type="component" value="Unassembled WGS sequence"/>
</dbReference>
<comment type="caution">
    <text evidence="2">The sequence shown here is derived from an EMBL/GenBank/DDBJ whole genome shotgun (WGS) entry which is preliminary data.</text>
</comment>
<evidence type="ECO:0000313" key="3">
    <source>
        <dbReference type="Proteomes" id="UP001182556"/>
    </source>
</evidence>
<reference evidence="2" key="1">
    <citation type="submission" date="2023-02" db="EMBL/GenBank/DDBJ databases">
        <title>Identification and recombinant expression of a fungal hydrolase from Papiliotrema laurentii that hydrolyzes apple cutin and clears colloidal polyester polyurethane.</title>
        <authorList>
            <consortium name="DOE Joint Genome Institute"/>
            <person name="Roman V.A."/>
            <person name="Bojanowski C."/>
            <person name="Crable B.R."/>
            <person name="Wagner D.N."/>
            <person name="Hung C.S."/>
            <person name="Nadeau L.J."/>
            <person name="Schratz L."/>
            <person name="Haridas S."/>
            <person name="Pangilinan J."/>
            <person name="Lipzen A."/>
            <person name="Na H."/>
            <person name="Yan M."/>
            <person name="Ng V."/>
            <person name="Grigoriev I.V."/>
            <person name="Spatafora J.W."/>
            <person name="Barlow D."/>
            <person name="Biffinger J."/>
            <person name="Kelley-Loughnane N."/>
            <person name="Varaljay V.A."/>
            <person name="Crookes-Goodson W.J."/>
        </authorList>
    </citation>
    <scope>NUCLEOTIDE SEQUENCE</scope>
    <source>
        <strain evidence="2">5307AH</strain>
    </source>
</reference>
<dbReference type="AlphaFoldDB" id="A0AAD9FM85"/>
<gene>
    <name evidence="2" type="ORF">DB88DRAFT_474806</name>
</gene>
<feature type="compositionally biased region" description="Pro residues" evidence="1">
    <location>
        <begin position="178"/>
        <end position="209"/>
    </location>
</feature>
<evidence type="ECO:0000313" key="2">
    <source>
        <dbReference type="EMBL" id="KAK1921659.1"/>
    </source>
</evidence>